<dbReference type="InterPro" id="IPR014746">
    <property type="entry name" value="Gln_synth/guanido_kin_cat_dom"/>
</dbReference>
<evidence type="ECO:0000256" key="1">
    <source>
        <dbReference type="ARBA" id="ARBA00022598"/>
    </source>
</evidence>
<comment type="catalytic activity">
    <reaction evidence="4 5">
        <text>L-cysteine + L-glutamate + ATP = gamma-L-glutamyl-L-cysteine + ADP + phosphate + H(+)</text>
        <dbReference type="Rhea" id="RHEA:13285"/>
        <dbReference type="ChEBI" id="CHEBI:15378"/>
        <dbReference type="ChEBI" id="CHEBI:29985"/>
        <dbReference type="ChEBI" id="CHEBI:30616"/>
        <dbReference type="ChEBI" id="CHEBI:35235"/>
        <dbReference type="ChEBI" id="CHEBI:43474"/>
        <dbReference type="ChEBI" id="CHEBI:58173"/>
        <dbReference type="ChEBI" id="CHEBI:456216"/>
        <dbReference type="EC" id="6.3.2.2"/>
    </reaction>
</comment>
<dbReference type="EMBL" id="JBIBSM010000013">
    <property type="protein sequence ID" value="MFF8279160.1"/>
    <property type="molecule type" value="Genomic_DNA"/>
</dbReference>
<accession>A0ABW6YHV4</accession>
<comment type="similarity">
    <text evidence="5">Belongs to the glutamate--cysteine ligase type 2 family. YbdK subfamily.</text>
</comment>
<comment type="function">
    <text evidence="5">ATP-dependent carboxylate-amine ligase which exhibits weak glutamate--cysteine ligase activity.</text>
</comment>
<dbReference type="NCBIfam" id="TIGR02050">
    <property type="entry name" value="gshA_cyan_rel"/>
    <property type="match status" value="1"/>
</dbReference>
<keyword evidence="3 5" id="KW-0067">ATP-binding</keyword>
<dbReference type="GO" id="GO:0004357">
    <property type="term" value="F:glutamate-cysteine ligase activity"/>
    <property type="evidence" value="ECO:0007669"/>
    <property type="project" value="UniProtKB-EC"/>
</dbReference>
<dbReference type="SUPFAM" id="SSF55931">
    <property type="entry name" value="Glutamine synthetase/guanido kinase"/>
    <property type="match status" value="1"/>
</dbReference>
<evidence type="ECO:0000256" key="3">
    <source>
        <dbReference type="ARBA" id="ARBA00022840"/>
    </source>
</evidence>
<evidence type="ECO:0000256" key="2">
    <source>
        <dbReference type="ARBA" id="ARBA00022741"/>
    </source>
</evidence>
<evidence type="ECO:0000256" key="4">
    <source>
        <dbReference type="ARBA" id="ARBA00048819"/>
    </source>
</evidence>
<keyword evidence="2 5" id="KW-0547">Nucleotide-binding</keyword>
<dbReference type="PANTHER" id="PTHR36510:SF1">
    <property type="entry name" value="GLUTAMATE--CYSTEINE LIGASE 2-RELATED"/>
    <property type="match status" value="1"/>
</dbReference>
<dbReference type="Pfam" id="PF04107">
    <property type="entry name" value="GCS2"/>
    <property type="match status" value="1"/>
</dbReference>
<comment type="caution">
    <text evidence="6">The sequence shown here is derived from an EMBL/GenBank/DDBJ whole genome shotgun (WGS) entry which is preliminary data.</text>
</comment>
<evidence type="ECO:0000313" key="7">
    <source>
        <dbReference type="Proteomes" id="UP001603013"/>
    </source>
</evidence>
<dbReference type="PANTHER" id="PTHR36510">
    <property type="entry name" value="GLUTAMATE--CYSTEINE LIGASE 2-RELATED"/>
    <property type="match status" value="1"/>
</dbReference>
<dbReference type="EC" id="6.3.2.2" evidence="5"/>
<protein>
    <recommendedName>
        <fullName evidence="5">Putative glutamate--cysteine ligase 2</fullName>
        <ecNumber evidence="5">6.3.2.2</ecNumber>
    </recommendedName>
    <alternativeName>
        <fullName evidence="5">Gamma-glutamylcysteine synthetase 2</fullName>
        <shortName evidence="5">GCS 2</shortName>
        <shortName evidence="5">Gamma-GCS 2</shortName>
    </alternativeName>
</protein>
<dbReference type="RefSeq" id="WP_391936195.1">
    <property type="nucleotide sequence ID" value="NZ_JBIBSM010000013.1"/>
</dbReference>
<dbReference type="Gene3D" id="3.30.590.20">
    <property type="match status" value="1"/>
</dbReference>
<sequence>MEILTMGVEEEFMLVDPVSRAPVDRAPTVIGSAAAELGGQVQAEFFNAQVEVCTQPTVSCRDLRGELARLRGTVGAAAAAADCLLVASGTPVVPREEPLTVTDTARYRHMARAYATSFNRYDGLVCGCHVHVGTLDRARALKLANHMRPWLPVLQSLAGNSPFSRGRDSGFASRRSVEFGRWPTAGPAPVLDEDRYLALVTDLVGGGTLLDRKMIYWHARPSEHVPTLEVRIADVNADLDMVVLLAALVRGLAVTLLDDVDADVPPPDVPLGRLLAAHAHAASLGMSGEGFDPESGEPRPARDLVERLLLRAAPGLETAGDAALVDGLWRTVRRGGNGAVRQRAIHERHGRLSDVVDALAAVTAAA</sequence>
<dbReference type="InterPro" id="IPR006336">
    <property type="entry name" value="GCS2"/>
</dbReference>
<organism evidence="6 7">
    <name type="scientific">Streptomyces lateritius</name>
    <dbReference type="NCBI Taxonomy" id="67313"/>
    <lineage>
        <taxon>Bacteria</taxon>
        <taxon>Bacillati</taxon>
        <taxon>Actinomycetota</taxon>
        <taxon>Actinomycetes</taxon>
        <taxon>Kitasatosporales</taxon>
        <taxon>Streptomycetaceae</taxon>
        <taxon>Streptomyces</taxon>
    </lineage>
</organism>
<gene>
    <name evidence="6" type="ORF">ACF05T_24055</name>
</gene>
<dbReference type="Proteomes" id="UP001603013">
    <property type="component" value="Unassembled WGS sequence"/>
</dbReference>
<dbReference type="NCBIfam" id="NF010041">
    <property type="entry name" value="PRK13517.1-1"/>
    <property type="match status" value="1"/>
</dbReference>
<evidence type="ECO:0000256" key="5">
    <source>
        <dbReference type="HAMAP-Rule" id="MF_01609"/>
    </source>
</evidence>
<dbReference type="InterPro" id="IPR050141">
    <property type="entry name" value="GCL_type2/YbdK_subfam"/>
</dbReference>
<evidence type="ECO:0000313" key="6">
    <source>
        <dbReference type="EMBL" id="MFF8279160.1"/>
    </source>
</evidence>
<name>A0ABW6YHV4_9ACTN</name>
<keyword evidence="1 5" id="KW-0436">Ligase</keyword>
<reference evidence="6 7" key="1">
    <citation type="submission" date="2024-10" db="EMBL/GenBank/DDBJ databases">
        <title>The Natural Products Discovery Center: Release of the First 8490 Sequenced Strains for Exploring Actinobacteria Biosynthetic Diversity.</title>
        <authorList>
            <person name="Kalkreuter E."/>
            <person name="Kautsar S.A."/>
            <person name="Yang D."/>
            <person name="Bader C.D."/>
            <person name="Teijaro C.N."/>
            <person name="Fluegel L."/>
            <person name="Davis C.M."/>
            <person name="Simpson J.R."/>
            <person name="Lauterbach L."/>
            <person name="Steele A.D."/>
            <person name="Gui C."/>
            <person name="Meng S."/>
            <person name="Li G."/>
            <person name="Viehrig K."/>
            <person name="Ye F."/>
            <person name="Su P."/>
            <person name="Kiefer A.F."/>
            <person name="Nichols A."/>
            <person name="Cepeda A.J."/>
            <person name="Yan W."/>
            <person name="Fan B."/>
            <person name="Jiang Y."/>
            <person name="Adhikari A."/>
            <person name="Zheng C.-J."/>
            <person name="Schuster L."/>
            <person name="Cowan T.M."/>
            <person name="Smanski M.J."/>
            <person name="Chevrette M.G."/>
            <person name="De Carvalho L.P.S."/>
            <person name="Shen B."/>
        </authorList>
    </citation>
    <scope>NUCLEOTIDE SEQUENCE [LARGE SCALE GENOMIC DNA]</scope>
    <source>
        <strain evidence="6 7">NPDC015755</strain>
    </source>
</reference>
<proteinExistence type="inferred from homology"/>
<dbReference type="InterPro" id="IPR011793">
    <property type="entry name" value="YbdK"/>
</dbReference>
<keyword evidence="7" id="KW-1185">Reference proteome</keyword>
<dbReference type="HAMAP" id="MF_01609">
    <property type="entry name" value="Glu_cys_ligase_2"/>
    <property type="match status" value="1"/>
</dbReference>